<organism evidence="11 12">
    <name type="scientific">Synergistes jonesii</name>
    <dbReference type="NCBI Taxonomy" id="2754"/>
    <lineage>
        <taxon>Bacteria</taxon>
        <taxon>Thermotogati</taxon>
        <taxon>Synergistota</taxon>
        <taxon>Synergistia</taxon>
        <taxon>Synergistales</taxon>
        <taxon>Synergistaceae</taxon>
        <taxon>Synergistes</taxon>
    </lineage>
</organism>
<dbReference type="RefSeq" id="WP_051682857.1">
    <property type="nucleotide sequence ID" value="NZ_JAWRIX010000043.1"/>
</dbReference>
<dbReference type="PANTHER" id="PTHR33695:SF1">
    <property type="entry name" value="LIPOPROTEIN SIGNAL PEPTIDASE"/>
    <property type="match status" value="1"/>
</dbReference>
<dbReference type="PANTHER" id="PTHR33695">
    <property type="entry name" value="LIPOPROTEIN SIGNAL PEPTIDASE"/>
    <property type="match status" value="1"/>
</dbReference>
<sequence length="153" mass="15713">MMKISRRLNTPQLCAAAAALSFLADRISKGSLALFGCRAHFNGGISFGLFSGAGAAVTGFSAGAAAALVVAAFALLRRRESDKLFSCGLGLAIGGALGNSADRLLFGCVKDWIFVPFSHLVLKGGLWINIADISLCAGAAVVVLDLLRAAKRG</sequence>
<dbReference type="PRINTS" id="PR00781">
    <property type="entry name" value="LIPOSIGPTASE"/>
</dbReference>
<protein>
    <submittedName>
        <fullName evidence="11">Uncharacterized protein</fullName>
    </submittedName>
</protein>
<evidence type="ECO:0000256" key="1">
    <source>
        <dbReference type="ARBA" id="ARBA00006139"/>
    </source>
</evidence>
<evidence type="ECO:0000256" key="5">
    <source>
        <dbReference type="ARBA" id="ARBA00022750"/>
    </source>
</evidence>
<dbReference type="GO" id="GO:0016020">
    <property type="term" value="C:membrane"/>
    <property type="evidence" value="ECO:0007669"/>
    <property type="project" value="InterPro"/>
</dbReference>
<dbReference type="EMBL" id="JMKI01000047">
    <property type="protein sequence ID" value="KEJ91469.1"/>
    <property type="molecule type" value="Genomic_DNA"/>
</dbReference>
<evidence type="ECO:0000256" key="3">
    <source>
        <dbReference type="ARBA" id="ARBA00022670"/>
    </source>
</evidence>
<evidence type="ECO:0000256" key="6">
    <source>
        <dbReference type="ARBA" id="ARBA00022801"/>
    </source>
</evidence>
<evidence type="ECO:0000256" key="10">
    <source>
        <dbReference type="SAM" id="Phobius"/>
    </source>
</evidence>
<dbReference type="InterPro" id="IPR001872">
    <property type="entry name" value="Peptidase_A8"/>
</dbReference>
<dbReference type="Pfam" id="PF01252">
    <property type="entry name" value="Peptidase_A8"/>
    <property type="match status" value="1"/>
</dbReference>
<dbReference type="AlphaFoldDB" id="A0A073INZ9"/>
<evidence type="ECO:0000256" key="7">
    <source>
        <dbReference type="ARBA" id="ARBA00022989"/>
    </source>
</evidence>
<dbReference type="eggNOG" id="COG0597">
    <property type="taxonomic scope" value="Bacteria"/>
</dbReference>
<feature type="transmembrane region" description="Helical" evidence="10">
    <location>
        <begin position="88"/>
        <end position="106"/>
    </location>
</feature>
<evidence type="ECO:0000256" key="2">
    <source>
        <dbReference type="ARBA" id="ARBA00022475"/>
    </source>
</evidence>
<dbReference type="Proteomes" id="UP000027665">
    <property type="component" value="Unassembled WGS sequence"/>
</dbReference>
<dbReference type="GeneID" id="90984823"/>
<keyword evidence="3" id="KW-0645">Protease</keyword>
<dbReference type="STRING" id="2754.EH55_09680"/>
<keyword evidence="2" id="KW-1003">Cell membrane</keyword>
<name>A0A073INZ9_9BACT</name>
<gene>
    <name evidence="11" type="ORF">EH55_09680</name>
</gene>
<keyword evidence="5" id="KW-0064">Aspartyl protease</keyword>
<dbReference type="GO" id="GO:0004190">
    <property type="term" value="F:aspartic-type endopeptidase activity"/>
    <property type="evidence" value="ECO:0007669"/>
    <property type="project" value="UniProtKB-KW"/>
</dbReference>
<feature type="transmembrane region" description="Helical" evidence="10">
    <location>
        <begin position="126"/>
        <end position="147"/>
    </location>
</feature>
<accession>A0A073INZ9</accession>
<keyword evidence="4 10" id="KW-0812">Transmembrane</keyword>
<keyword evidence="6" id="KW-0378">Hydrolase</keyword>
<feature type="transmembrane region" description="Helical" evidence="10">
    <location>
        <begin position="49"/>
        <end position="76"/>
    </location>
</feature>
<evidence type="ECO:0000256" key="4">
    <source>
        <dbReference type="ARBA" id="ARBA00022692"/>
    </source>
</evidence>
<keyword evidence="12" id="KW-1185">Reference proteome</keyword>
<comment type="similarity">
    <text evidence="1 9">Belongs to the peptidase A8 family.</text>
</comment>
<proteinExistence type="inferred from homology"/>
<keyword evidence="8 10" id="KW-0472">Membrane</keyword>
<comment type="caution">
    <text evidence="11">The sequence shown here is derived from an EMBL/GenBank/DDBJ whole genome shotgun (WGS) entry which is preliminary data.</text>
</comment>
<dbReference type="OrthoDB" id="9810259at2"/>
<reference evidence="11 12" key="1">
    <citation type="submission" date="2014-04" db="EMBL/GenBank/DDBJ databases">
        <title>Draft Genome Sequence of Synergistes jonesii.</title>
        <authorList>
            <person name="Coil D.A."/>
            <person name="Eisen J.A."/>
            <person name="Holland-Moritz H.E."/>
        </authorList>
    </citation>
    <scope>NUCLEOTIDE SEQUENCE [LARGE SCALE GENOMIC DNA]</scope>
    <source>
        <strain evidence="11 12">78-1</strain>
    </source>
</reference>
<dbReference type="GO" id="GO:0006508">
    <property type="term" value="P:proteolysis"/>
    <property type="evidence" value="ECO:0007669"/>
    <property type="project" value="UniProtKB-KW"/>
</dbReference>
<evidence type="ECO:0000256" key="9">
    <source>
        <dbReference type="RuleBase" id="RU004181"/>
    </source>
</evidence>
<evidence type="ECO:0000256" key="8">
    <source>
        <dbReference type="ARBA" id="ARBA00023136"/>
    </source>
</evidence>
<keyword evidence="7 10" id="KW-1133">Transmembrane helix</keyword>
<evidence type="ECO:0000313" key="12">
    <source>
        <dbReference type="Proteomes" id="UP000027665"/>
    </source>
</evidence>
<evidence type="ECO:0000313" key="11">
    <source>
        <dbReference type="EMBL" id="KEJ91469.1"/>
    </source>
</evidence>